<dbReference type="PROSITE" id="PS00217">
    <property type="entry name" value="SUGAR_TRANSPORT_2"/>
    <property type="match status" value="1"/>
</dbReference>
<feature type="transmembrane region" description="Helical" evidence="6">
    <location>
        <begin position="313"/>
        <end position="331"/>
    </location>
</feature>
<evidence type="ECO:0000256" key="5">
    <source>
        <dbReference type="ARBA" id="ARBA00023136"/>
    </source>
</evidence>
<dbReference type="SUPFAM" id="SSF103473">
    <property type="entry name" value="MFS general substrate transporter"/>
    <property type="match status" value="1"/>
</dbReference>
<feature type="transmembrane region" description="Helical" evidence="6">
    <location>
        <begin position="77"/>
        <end position="95"/>
    </location>
</feature>
<evidence type="ECO:0000256" key="3">
    <source>
        <dbReference type="ARBA" id="ARBA00022692"/>
    </source>
</evidence>
<evidence type="ECO:0000256" key="1">
    <source>
        <dbReference type="ARBA" id="ARBA00004651"/>
    </source>
</evidence>
<accession>A0A0P9CAK1</accession>
<feature type="transmembrane region" description="Helical" evidence="6">
    <location>
        <begin position="45"/>
        <end position="65"/>
    </location>
</feature>
<feature type="transmembrane region" description="Helical" evidence="6">
    <location>
        <begin position="101"/>
        <end position="120"/>
    </location>
</feature>
<evidence type="ECO:0000256" key="4">
    <source>
        <dbReference type="ARBA" id="ARBA00022989"/>
    </source>
</evidence>
<dbReference type="AlphaFoldDB" id="A0A0P9CAK1"/>
<evidence type="ECO:0000256" key="2">
    <source>
        <dbReference type="ARBA" id="ARBA00022448"/>
    </source>
</evidence>
<keyword evidence="9" id="KW-1185">Reference proteome</keyword>
<dbReference type="STRING" id="471514.AN477_17715"/>
<dbReference type="PATRIC" id="fig|471514.4.peg.5013"/>
<evidence type="ECO:0000256" key="6">
    <source>
        <dbReference type="SAM" id="Phobius"/>
    </source>
</evidence>
<feature type="transmembrane region" description="Helical" evidence="6">
    <location>
        <begin position="132"/>
        <end position="156"/>
    </location>
</feature>
<evidence type="ECO:0000313" key="9">
    <source>
        <dbReference type="Proteomes" id="UP000050482"/>
    </source>
</evidence>
<feature type="transmembrane region" description="Helical" evidence="6">
    <location>
        <begin position="337"/>
        <end position="358"/>
    </location>
</feature>
<comment type="caution">
    <text evidence="8">The sequence shown here is derived from an EMBL/GenBank/DDBJ whole genome shotgun (WGS) entry which is preliminary data.</text>
</comment>
<dbReference type="InterPro" id="IPR020846">
    <property type="entry name" value="MFS_dom"/>
</dbReference>
<dbReference type="GO" id="GO:0005886">
    <property type="term" value="C:plasma membrane"/>
    <property type="evidence" value="ECO:0007669"/>
    <property type="project" value="UniProtKB-SubCell"/>
</dbReference>
<keyword evidence="5 6" id="KW-0472">Membrane</keyword>
<dbReference type="InterPro" id="IPR005829">
    <property type="entry name" value="Sugar_transporter_CS"/>
</dbReference>
<dbReference type="PROSITE" id="PS50850">
    <property type="entry name" value="MFS"/>
    <property type="match status" value="1"/>
</dbReference>
<keyword evidence="3 6" id="KW-0812">Transmembrane</keyword>
<feature type="transmembrane region" description="Helical" evidence="6">
    <location>
        <begin position="248"/>
        <end position="266"/>
    </location>
</feature>
<dbReference type="CDD" id="cd17316">
    <property type="entry name" value="MFS_SV2_like"/>
    <property type="match status" value="1"/>
</dbReference>
<dbReference type="GO" id="GO:0046943">
    <property type="term" value="F:carboxylic acid transmembrane transporter activity"/>
    <property type="evidence" value="ECO:0007669"/>
    <property type="project" value="TreeGrafter"/>
</dbReference>
<dbReference type="PROSITE" id="PS00216">
    <property type="entry name" value="SUGAR_TRANSPORT_1"/>
    <property type="match status" value="2"/>
</dbReference>
<protein>
    <recommendedName>
        <fullName evidence="7">Major facilitator superfamily (MFS) profile domain-containing protein</fullName>
    </recommendedName>
</protein>
<feature type="transmembrane region" description="Helical" evidence="6">
    <location>
        <begin position="286"/>
        <end position="306"/>
    </location>
</feature>
<dbReference type="PANTHER" id="PTHR23508">
    <property type="entry name" value="CARBOXYLIC ACID TRANSPORTER PROTEIN HOMOLOG"/>
    <property type="match status" value="1"/>
</dbReference>
<feature type="domain" description="Major facilitator superfamily (MFS) profile" evidence="7">
    <location>
        <begin position="8"/>
        <end position="427"/>
    </location>
</feature>
<feature type="transmembrane region" description="Helical" evidence="6">
    <location>
        <begin position="379"/>
        <end position="397"/>
    </location>
</feature>
<keyword evidence="4 6" id="KW-1133">Transmembrane helix</keyword>
<dbReference type="InterPro" id="IPR036259">
    <property type="entry name" value="MFS_trans_sf"/>
</dbReference>
<dbReference type="InterPro" id="IPR005828">
    <property type="entry name" value="MFS_sugar_transport-like"/>
</dbReference>
<proteinExistence type="predicted"/>
<comment type="subcellular location">
    <subcellularLocation>
        <location evidence="1">Cell membrane</location>
        <topology evidence="1">Multi-pass membrane protein</topology>
    </subcellularLocation>
</comment>
<evidence type="ECO:0000313" key="8">
    <source>
        <dbReference type="EMBL" id="KPV42433.1"/>
    </source>
</evidence>
<dbReference type="EMBL" id="LJCO01000077">
    <property type="protein sequence ID" value="KPV42433.1"/>
    <property type="molecule type" value="Genomic_DNA"/>
</dbReference>
<gene>
    <name evidence="8" type="ORF">AN477_17715</name>
</gene>
<reference evidence="8 9" key="1">
    <citation type="submission" date="2015-09" db="EMBL/GenBank/DDBJ databases">
        <title>Draft genome sequence of Alicyclobacillus ferrooxydans DSM 22381.</title>
        <authorList>
            <person name="Hemp J."/>
        </authorList>
    </citation>
    <scope>NUCLEOTIDE SEQUENCE [LARGE SCALE GENOMIC DNA]</scope>
    <source>
        <strain evidence="8 9">TC-34</strain>
    </source>
</reference>
<name>A0A0P9CAK1_9BACL</name>
<dbReference type="Proteomes" id="UP000050482">
    <property type="component" value="Unassembled WGS sequence"/>
</dbReference>
<feature type="transmembrane region" description="Helical" evidence="6">
    <location>
        <begin position="162"/>
        <end position="182"/>
    </location>
</feature>
<keyword evidence="2" id="KW-0813">Transport</keyword>
<dbReference type="Pfam" id="PF00083">
    <property type="entry name" value="Sugar_tr"/>
    <property type="match status" value="1"/>
</dbReference>
<dbReference type="Gene3D" id="1.20.1250.20">
    <property type="entry name" value="MFS general substrate transporter like domains"/>
    <property type="match status" value="1"/>
</dbReference>
<feature type="transmembrane region" description="Helical" evidence="6">
    <location>
        <begin position="403"/>
        <end position="422"/>
    </location>
</feature>
<dbReference type="PANTHER" id="PTHR23508:SF10">
    <property type="entry name" value="CARBOXYLIC ACID TRANSPORTER PROTEIN HOMOLOG"/>
    <property type="match status" value="1"/>
</dbReference>
<evidence type="ECO:0000259" key="7">
    <source>
        <dbReference type="PROSITE" id="PS50850"/>
    </source>
</evidence>
<sequence>MTKRHYGVFSLLAGGGFFDGFDIYIAGSVLASMVATHFSTVGKNASFVSATFLGLLLGTLVVAAIADKVGRRFSARYALLLYGVATILCAVMPSFSGLLVMRFFAGLGLGGVIVTSYGLWVEFVPKRSRGFWAGAMSFVINLSQPISALLALILVPHYGWRSLFWVAGVPAVIMWVLQALYLPESPRWLESKGKQNEANKVIGQFEKYVTNKGASVQGTEDQPKSAAPVAALKQVNQSSLWGPGVRKATILAIIISVLTIVTWYTFTAWIPTFFVKSGLSEVKTFTFTFVIMLGAIPGNALAAILSDRLGRKNTLIVLSILLGVISLLYGYSRSPGLIMTFGFLFVMGGNILIAMTIASYIPEMFPTNVRMAGSSLANAFGRAATIASPYFIVFLYGKGGQNLVFWSSFVMYVVLAACILFLGRETKKKSLEEIAYEEISEVSHSVSHGIQS</sequence>
<organism evidence="8 9">
    <name type="scientific">Alicyclobacillus ferrooxydans</name>
    <dbReference type="NCBI Taxonomy" id="471514"/>
    <lineage>
        <taxon>Bacteria</taxon>
        <taxon>Bacillati</taxon>
        <taxon>Bacillota</taxon>
        <taxon>Bacilli</taxon>
        <taxon>Bacillales</taxon>
        <taxon>Alicyclobacillaceae</taxon>
        <taxon>Alicyclobacillus</taxon>
    </lineage>
</organism>